<feature type="transmembrane region" description="Helical" evidence="1">
    <location>
        <begin position="108"/>
        <end position="124"/>
    </location>
</feature>
<sequence>MIKLLLISSIESAYLIYMFNYFKTKFVFNHPMLSYLKDIDYFKHPISRSNISIRPICKFGQDVSLFFLVYFILRNILVYTKNIKILIYVNSFVIGITFILSFFMNPNAFVYLIPIFLIEYYYTIKLRNFIEE</sequence>
<name>A0A6C0J9K2_9ZZZZ</name>
<accession>A0A6C0J9K2</accession>
<dbReference type="EMBL" id="MN740351">
    <property type="protein sequence ID" value="QHU01953.1"/>
    <property type="molecule type" value="Genomic_DNA"/>
</dbReference>
<keyword evidence="1" id="KW-0812">Transmembrane</keyword>
<keyword evidence="1" id="KW-0472">Membrane</keyword>
<evidence type="ECO:0000313" key="2">
    <source>
        <dbReference type="EMBL" id="QHU01953.1"/>
    </source>
</evidence>
<protein>
    <submittedName>
        <fullName evidence="2">Uncharacterized protein</fullName>
    </submittedName>
</protein>
<feature type="transmembrane region" description="Helical" evidence="1">
    <location>
        <begin position="51"/>
        <end position="73"/>
    </location>
</feature>
<keyword evidence="1" id="KW-1133">Transmembrane helix</keyword>
<dbReference type="AlphaFoldDB" id="A0A6C0J9K2"/>
<reference evidence="2" key="1">
    <citation type="journal article" date="2020" name="Nature">
        <title>Giant virus diversity and host interactions through global metagenomics.</title>
        <authorList>
            <person name="Schulz F."/>
            <person name="Roux S."/>
            <person name="Paez-Espino D."/>
            <person name="Jungbluth S."/>
            <person name="Walsh D.A."/>
            <person name="Denef V.J."/>
            <person name="McMahon K.D."/>
            <person name="Konstantinidis K.T."/>
            <person name="Eloe-Fadrosh E.A."/>
            <person name="Kyrpides N.C."/>
            <person name="Woyke T."/>
        </authorList>
    </citation>
    <scope>NUCLEOTIDE SEQUENCE</scope>
    <source>
        <strain evidence="2">GVMAG-M-3300025880-56</strain>
    </source>
</reference>
<organism evidence="2">
    <name type="scientific">viral metagenome</name>
    <dbReference type="NCBI Taxonomy" id="1070528"/>
    <lineage>
        <taxon>unclassified sequences</taxon>
        <taxon>metagenomes</taxon>
        <taxon>organismal metagenomes</taxon>
    </lineage>
</organism>
<feature type="transmembrane region" description="Helical" evidence="1">
    <location>
        <begin position="85"/>
        <end position="102"/>
    </location>
</feature>
<evidence type="ECO:0000256" key="1">
    <source>
        <dbReference type="SAM" id="Phobius"/>
    </source>
</evidence>
<proteinExistence type="predicted"/>